<feature type="domain" description="HotDog ACOT-type" evidence="4">
    <location>
        <begin position="10"/>
        <end position="122"/>
    </location>
</feature>
<comment type="caution">
    <text evidence="5">The sequence shown here is derived from an EMBL/GenBank/DDBJ whole genome shotgun (WGS) entry which is preliminary data.</text>
</comment>
<evidence type="ECO:0000256" key="3">
    <source>
        <dbReference type="PROSITE-ProRule" id="PRU01106"/>
    </source>
</evidence>
<dbReference type="AlphaFoldDB" id="A0A4R6ZS20"/>
<comment type="similarity">
    <text evidence="1">Belongs to the acyl coenzyme A hydrolase family.</text>
</comment>
<reference evidence="5 6" key="1">
    <citation type="submission" date="2019-03" db="EMBL/GenBank/DDBJ databases">
        <title>Genomic Encyclopedia of Type Strains, Phase III (KMG-III): the genomes of soil and plant-associated and newly described type strains.</title>
        <authorList>
            <person name="Whitman W."/>
        </authorList>
    </citation>
    <scope>NUCLEOTIDE SEQUENCE [LARGE SCALE GENOMIC DNA]</scope>
    <source>
        <strain evidence="5 6">CECT 7972</strain>
    </source>
</reference>
<dbReference type="GO" id="GO:0009062">
    <property type="term" value="P:fatty acid catabolic process"/>
    <property type="evidence" value="ECO:0007669"/>
    <property type="project" value="TreeGrafter"/>
</dbReference>
<keyword evidence="2 3" id="KW-0378">Hydrolase</keyword>
<sequence>MTERMQKFCKDSLVIKTSRVFPSDTNNHNTLFGGRLMTYIDDTASISASRHCRTGIVTASTDSVDFLQPIKNDHSVCLESYVASTGRSSMEIFVKVIAENLKNGERYLAATSFLTFVAIDDNGKTVEVPTVQPQSEEEKMISRDAEERSLARKRRLKQSRELAASLSTEIPWG</sequence>
<organism evidence="5 6">
    <name type="scientific">Listeria rocourtiae</name>
    <dbReference type="NCBI Taxonomy" id="647910"/>
    <lineage>
        <taxon>Bacteria</taxon>
        <taxon>Bacillati</taxon>
        <taxon>Bacillota</taxon>
        <taxon>Bacilli</taxon>
        <taxon>Bacillales</taxon>
        <taxon>Listeriaceae</taxon>
        <taxon>Listeria</taxon>
    </lineage>
</organism>
<evidence type="ECO:0000256" key="1">
    <source>
        <dbReference type="ARBA" id="ARBA00010458"/>
    </source>
</evidence>
<dbReference type="GO" id="GO:0005829">
    <property type="term" value="C:cytosol"/>
    <property type="evidence" value="ECO:0007669"/>
    <property type="project" value="TreeGrafter"/>
</dbReference>
<accession>A0A4R6ZS20</accession>
<dbReference type="InterPro" id="IPR006683">
    <property type="entry name" value="Thioestr_dom"/>
</dbReference>
<dbReference type="STRING" id="1265846.PROCOU_12533"/>
<dbReference type="Pfam" id="PF03061">
    <property type="entry name" value="4HBT"/>
    <property type="match status" value="1"/>
</dbReference>
<dbReference type="InterPro" id="IPR029069">
    <property type="entry name" value="HotDog_dom_sf"/>
</dbReference>
<gene>
    <name evidence="5" type="ORF">DFP96_101272</name>
</gene>
<proteinExistence type="inferred from homology"/>
<dbReference type="PANTHER" id="PTHR11049:SF24">
    <property type="entry name" value="CYTOSOLIC ACYL COENZYME A THIOESTER HYDROLASE"/>
    <property type="match status" value="1"/>
</dbReference>
<dbReference type="PROSITE" id="PS51770">
    <property type="entry name" value="HOTDOG_ACOT"/>
    <property type="match status" value="1"/>
</dbReference>
<dbReference type="GO" id="GO:0006637">
    <property type="term" value="P:acyl-CoA metabolic process"/>
    <property type="evidence" value="ECO:0007669"/>
    <property type="project" value="TreeGrafter"/>
</dbReference>
<keyword evidence="6" id="KW-1185">Reference proteome</keyword>
<dbReference type="InterPro" id="IPR040170">
    <property type="entry name" value="Cytosol_ACT"/>
</dbReference>
<dbReference type="OrthoDB" id="9791628at2"/>
<dbReference type="CDD" id="cd03442">
    <property type="entry name" value="BFIT_BACH"/>
    <property type="match status" value="1"/>
</dbReference>
<evidence type="ECO:0000259" key="4">
    <source>
        <dbReference type="PROSITE" id="PS51770"/>
    </source>
</evidence>
<evidence type="ECO:0000313" key="6">
    <source>
        <dbReference type="Proteomes" id="UP000295558"/>
    </source>
</evidence>
<dbReference type="Gene3D" id="3.10.129.10">
    <property type="entry name" value="Hotdog Thioesterase"/>
    <property type="match status" value="1"/>
</dbReference>
<name>A0A4R6ZS20_9LIST</name>
<evidence type="ECO:0000256" key="2">
    <source>
        <dbReference type="ARBA" id="ARBA00022801"/>
    </source>
</evidence>
<dbReference type="SUPFAM" id="SSF54637">
    <property type="entry name" value="Thioesterase/thiol ester dehydrase-isomerase"/>
    <property type="match status" value="1"/>
</dbReference>
<evidence type="ECO:0000313" key="5">
    <source>
        <dbReference type="EMBL" id="TDR55338.1"/>
    </source>
</evidence>
<dbReference type="Proteomes" id="UP000295558">
    <property type="component" value="Unassembled WGS sequence"/>
</dbReference>
<dbReference type="PANTHER" id="PTHR11049">
    <property type="entry name" value="ACYL COENZYME A THIOESTER HYDROLASE"/>
    <property type="match status" value="1"/>
</dbReference>
<dbReference type="EMBL" id="SNZK01000001">
    <property type="protein sequence ID" value="TDR55338.1"/>
    <property type="molecule type" value="Genomic_DNA"/>
</dbReference>
<protein>
    <submittedName>
        <fullName evidence="5">Acyl-CoA hydrolase</fullName>
    </submittedName>
</protein>
<dbReference type="GO" id="GO:0052816">
    <property type="term" value="F:long-chain fatty acyl-CoA hydrolase activity"/>
    <property type="evidence" value="ECO:0007669"/>
    <property type="project" value="TreeGrafter"/>
</dbReference>
<dbReference type="InterPro" id="IPR033120">
    <property type="entry name" value="HOTDOG_ACOT"/>
</dbReference>